<dbReference type="GO" id="GO:0032259">
    <property type="term" value="P:methylation"/>
    <property type="evidence" value="ECO:0007669"/>
    <property type="project" value="UniProtKB-KW"/>
</dbReference>
<evidence type="ECO:0000259" key="8">
    <source>
        <dbReference type="Pfam" id="PF00590"/>
    </source>
</evidence>
<comment type="pathway">
    <text evidence="1">Cofactor biosynthesis; adenosylcobalamin biosynthesis.</text>
</comment>
<dbReference type="InterPro" id="IPR014776">
    <property type="entry name" value="4pyrrole_Mease_sub2"/>
</dbReference>
<organism evidence="9 10">
    <name type="scientific">Cohaesibacter celericrescens</name>
    <dbReference type="NCBI Taxonomy" id="2067669"/>
    <lineage>
        <taxon>Bacteria</taxon>
        <taxon>Pseudomonadati</taxon>
        <taxon>Pseudomonadota</taxon>
        <taxon>Alphaproteobacteria</taxon>
        <taxon>Hyphomicrobiales</taxon>
        <taxon>Cohaesibacteraceae</taxon>
    </lineage>
</organism>
<comment type="similarity">
    <text evidence="2 7">Belongs to the precorrin methyltransferase family.</text>
</comment>
<evidence type="ECO:0000256" key="1">
    <source>
        <dbReference type="ARBA" id="ARBA00004953"/>
    </source>
</evidence>
<dbReference type="OrthoDB" id="9804789at2"/>
<evidence type="ECO:0000256" key="3">
    <source>
        <dbReference type="ARBA" id="ARBA00022573"/>
    </source>
</evidence>
<feature type="domain" description="Tetrapyrrole methylase" evidence="8">
    <location>
        <begin position="8"/>
        <end position="212"/>
    </location>
</feature>
<dbReference type="Gene3D" id="3.30.950.10">
    <property type="entry name" value="Methyltransferase, Cobalt-precorrin-4 Transmethylase, Domain 2"/>
    <property type="match status" value="1"/>
</dbReference>
<protein>
    <submittedName>
        <fullName evidence="9">Precorrin-2 C(20)-methyltransferase</fullName>
    </submittedName>
</protein>
<dbReference type="InterPro" id="IPR006364">
    <property type="entry name" value="CobI/CbiL/CobIJ_dom"/>
</dbReference>
<dbReference type="UniPathway" id="UPA00148"/>
<dbReference type="GO" id="GO:0030788">
    <property type="term" value="F:precorrin-2 C20-methyltransferase activity"/>
    <property type="evidence" value="ECO:0007669"/>
    <property type="project" value="InterPro"/>
</dbReference>
<reference evidence="9 10" key="1">
    <citation type="submission" date="2018-01" db="EMBL/GenBank/DDBJ databases">
        <title>The draft genome sequence of Cohaesibacter sp. H1304.</title>
        <authorList>
            <person name="Wang N.-N."/>
            <person name="Du Z.-J."/>
        </authorList>
    </citation>
    <scope>NUCLEOTIDE SEQUENCE [LARGE SCALE GENOMIC DNA]</scope>
    <source>
        <strain evidence="9 10">H1304</strain>
    </source>
</reference>
<dbReference type="EMBL" id="PKUQ01000002">
    <property type="protein sequence ID" value="PLW78631.1"/>
    <property type="molecule type" value="Genomic_DNA"/>
</dbReference>
<sequence length="239" mass="25851">MKTENQGTLYGVGVGPGDPELLSLKAARLIGNAAVIAYPAPEGGESFARSIASAFIPNQCIEIAMPVPMRTERFAAQSVYDDGAKDIADHLRAGRDVVVLCEGDPFFYGSFMYLHNRLADQFNVEIVSGVSSLVACAGRLAQPLAGRNDVLTILTGPMDDDALEQRLLLGGSFVIMKVGRHLPRLRALLDKLGLLSNSGYVERATLPTEKVMPLADVDESCVPYFSMILIYDGDEAWKK</sequence>
<dbReference type="NCBIfam" id="TIGR01467">
    <property type="entry name" value="cobI_cbiL"/>
    <property type="match status" value="1"/>
</dbReference>
<proteinExistence type="inferred from homology"/>
<dbReference type="Pfam" id="PF00590">
    <property type="entry name" value="TP_methylase"/>
    <property type="match status" value="1"/>
</dbReference>
<keyword evidence="6" id="KW-0949">S-adenosyl-L-methionine</keyword>
<evidence type="ECO:0000256" key="5">
    <source>
        <dbReference type="ARBA" id="ARBA00022679"/>
    </source>
</evidence>
<comment type="caution">
    <text evidence="9">The sequence shown here is derived from an EMBL/GenBank/DDBJ whole genome shotgun (WGS) entry which is preliminary data.</text>
</comment>
<dbReference type="RefSeq" id="WP_101532396.1">
    <property type="nucleotide sequence ID" value="NZ_PKUQ01000002.1"/>
</dbReference>
<accession>A0A2N5XVU6</accession>
<dbReference type="PANTHER" id="PTHR43467">
    <property type="entry name" value="COBALT-PRECORRIN-2 C(20)-METHYLTRANSFERASE"/>
    <property type="match status" value="1"/>
</dbReference>
<keyword evidence="5 9" id="KW-0808">Transferase</keyword>
<evidence type="ECO:0000313" key="9">
    <source>
        <dbReference type="EMBL" id="PLW78631.1"/>
    </source>
</evidence>
<evidence type="ECO:0000256" key="6">
    <source>
        <dbReference type="ARBA" id="ARBA00022691"/>
    </source>
</evidence>
<dbReference type="SUPFAM" id="SSF53790">
    <property type="entry name" value="Tetrapyrrole methylase"/>
    <property type="match status" value="1"/>
</dbReference>
<gene>
    <name evidence="9" type="primary">cobI</name>
    <name evidence="9" type="ORF">C0081_03335</name>
</gene>
<keyword evidence="10" id="KW-1185">Reference proteome</keyword>
<evidence type="ECO:0000256" key="4">
    <source>
        <dbReference type="ARBA" id="ARBA00022603"/>
    </source>
</evidence>
<keyword evidence="4 9" id="KW-0489">Methyltransferase</keyword>
<dbReference type="Proteomes" id="UP000234881">
    <property type="component" value="Unassembled WGS sequence"/>
</dbReference>
<dbReference type="PIRSF" id="PIRSF036427">
    <property type="entry name" value="Precrrn-2_mtase"/>
    <property type="match status" value="1"/>
</dbReference>
<evidence type="ECO:0000313" key="10">
    <source>
        <dbReference type="Proteomes" id="UP000234881"/>
    </source>
</evidence>
<evidence type="ECO:0000256" key="7">
    <source>
        <dbReference type="PIRNR" id="PIRNR036427"/>
    </source>
</evidence>
<keyword evidence="3" id="KW-0169">Cobalamin biosynthesis</keyword>
<dbReference type="GO" id="GO:0009236">
    <property type="term" value="P:cobalamin biosynthetic process"/>
    <property type="evidence" value="ECO:0007669"/>
    <property type="project" value="UniProtKB-UniRule"/>
</dbReference>
<dbReference type="InterPro" id="IPR014777">
    <property type="entry name" value="4pyrrole_Mease_sub1"/>
</dbReference>
<dbReference type="PANTHER" id="PTHR43467:SF2">
    <property type="entry name" value="COBALT-PRECORRIN-2 C(20)-METHYLTRANSFERASE"/>
    <property type="match status" value="1"/>
</dbReference>
<dbReference type="InterPro" id="IPR012382">
    <property type="entry name" value="CobI/CbiL"/>
</dbReference>
<dbReference type="InterPro" id="IPR035996">
    <property type="entry name" value="4pyrrol_Methylase_sf"/>
</dbReference>
<name>A0A2N5XVU6_9HYPH</name>
<dbReference type="Gene3D" id="3.40.1010.10">
    <property type="entry name" value="Cobalt-precorrin-4 Transmethylase, Domain 1"/>
    <property type="match status" value="1"/>
</dbReference>
<dbReference type="CDD" id="cd11645">
    <property type="entry name" value="Precorrin_2_C20_MT"/>
    <property type="match status" value="1"/>
</dbReference>
<dbReference type="AlphaFoldDB" id="A0A2N5XVU6"/>
<evidence type="ECO:0000256" key="2">
    <source>
        <dbReference type="ARBA" id="ARBA00005879"/>
    </source>
</evidence>
<dbReference type="InterPro" id="IPR000878">
    <property type="entry name" value="4pyrrol_Mease"/>
</dbReference>